<dbReference type="EMBL" id="HG793138">
    <property type="protein sequence ID" value="CRL20882.1"/>
    <property type="molecule type" value="Genomic_DNA"/>
</dbReference>
<accession>A0A0G4P3L3</accession>
<reference evidence="1 2" key="1">
    <citation type="journal article" date="2014" name="Nat. Commun.">
        <title>Multiple recent horizontal transfers of a large genomic region in cheese making fungi.</title>
        <authorList>
            <person name="Cheeseman K."/>
            <person name="Ropars J."/>
            <person name="Renault P."/>
            <person name="Dupont J."/>
            <person name="Gouzy J."/>
            <person name="Branca A."/>
            <person name="Abraham A.L."/>
            <person name="Ceppi M."/>
            <person name="Conseiller E."/>
            <person name="Debuchy R."/>
            <person name="Malagnac F."/>
            <person name="Goarin A."/>
            <person name="Silar P."/>
            <person name="Lacoste S."/>
            <person name="Sallet E."/>
            <person name="Bensimon A."/>
            <person name="Giraud T."/>
            <person name="Brygoo Y."/>
        </authorList>
    </citation>
    <scope>NUCLEOTIDE SEQUENCE [LARGE SCALE GENOMIC DNA]</scope>
    <source>
        <strain evidence="2">FM 013</strain>
    </source>
</reference>
<protein>
    <submittedName>
        <fullName evidence="1">Str. FM013</fullName>
    </submittedName>
</protein>
<sequence>MNTKRTWVSPLMCPHRICCGLHWSLVVGKERPFSIGAMERFKPMRNQLGALSLFE</sequence>
<proteinExistence type="predicted"/>
<evidence type="ECO:0000313" key="1">
    <source>
        <dbReference type="EMBL" id="CRL20882.1"/>
    </source>
</evidence>
<name>A0A0G4P3L3_PENC3</name>
<dbReference type="AlphaFoldDB" id="A0A0G4P3L3"/>
<evidence type="ECO:0000313" key="2">
    <source>
        <dbReference type="Proteomes" id="UP000053732"/>
    </source>
</evidence>
<organism evidence="1 2">
    <name type="scientific">Penicillium camemberti (strain FM 013)</name>
    <dbReference type="NCBI Taxonomy" id="1429867"/>
    <lineage>
        <taxon>Eukaryota</taxon>
        <taxon>Fungi</taxon>
        <taxon>Dikarya</taxon>
        <taxon>Ascomycota</taxon>
        <taxon>Pezizomycotina</taxon>
        <taxon>Eurotiomycetes</taxon>
        <taxon>Eurotiomycetidae</taxon>
        <taxon>Eurotiales</taxon>
        <taxon>Aspergillaceae</taxon>
        <taxon>Penicillium</taxon>
    </lineage>
</organism>
<gene>
    <name evidence="1" type="ORF">PCAMFM013_S005g000046</name>
</gene>
<keyword evidence="2" id="KW-1185">Reference proteome</keyword>
<dbReference type="Proteomes" id="UP000053732">
    <property type="component" value="Unassembled WGS sequence"/>
</dbReference>